<gene>
    <name evidence="4" type="ORF">EWM64_g2124</name>
</gene>
<accession>A0A4Z0A579</accession>
<dbReference type="Proteomes" id="UP000298061">
    <property type="component" value="Unassembled WGS sequence"/>
</dbReference>
<sequence>MSFTTYAIAGIGNLGSFIAEELLILKESGRVKDVVLLSRSVCTVQGIEFVISTLPLPALELQTSLAQAAKAAGVRLFAPSEFATIYSEPKGCPLLAKYQARGVLKDLGLPYLLMYTGLFSDFVFVPALGLDIGSGKISYGADGSFLMSFTSRRDIAHFLARILTTLPPAKLEWSTFRIEGERISFNEIVRQYEQKTGKKLEVLLLSPEELEAALKVNPYDFASLLHLSWIKGEGVAGKPEELSNSVWPEWNPKKVIEVIAP</sequence>
<dbReference type="Gene3D" id="3.40.50.720">
    <property type="entry name" value="NAD(P)-binding Rossmann-like Domain"/>
    <property type="match status" value="1"/>
</dbReference>
<name>A0A4Z0A579_9AGAM</name>
<dbReference type="AlphaFoldDB" id="A0A4Z0A579"/>
<dbReference type="GO" id="GO:0016491">
    <property type="term" value="F:oxidoreductase activity"/>
    <property type="evidence" value="ECO:0007669"/>
    <property type="project" value="UniProtKB-KW"/>
</dbReference>
<dbReference type="Gene3D" id="3.90.25.10">
    <property type="entry name" value="UDP-galactose 4-epimerase, domain 1"/>
    <property type="match status" value="1"/>
</dbReference>
<evidence type="ECO:0000313" key="5">
    <source>
        <dbReference type="Proteomes" id="UP000298061"/>
    </source>
</evidence>
<proteinExistence type="predicted"/>
<evidence type="ECO:0000313" key="4">
    <source>
        <dbReference type="EMBL" id="TFY81885.1"/>
    </source>
</evidence>
<keyword evidence="5" id="KW-1185">Reference proteome</keyword>
<keyword evidence="1" id="KW-0521">NADP</keyword>
<dbReference type="EMBL" id="SFCI01000164">
    <property type="protein sequence ID" value="TFY81885.1"/>
    <property type="molecule type" value="Genomic_DNA"/>
</dbReference>
<dbReference type="PANTHER" id="PTHR47706">
    <property type="entry name" value="NMRA-LIKE FAMILY PROTEIN"/>
    <property type="match status" value="1"/>
</dbReference>
<evidence type="ECO:0000259" key="3">
    <source>
        <dbReference type="Pfam" id="PF05368"/>
    </source>
</evidence>
<dbReference type="InterPro" id="IPR036291">
    <property type="entry name" value="NAD(P)-bd_dom_sf"/>
</dbReference>
<reference evidence="4 5" key="1">
    <citation type="submission" date="2019-02" db="EMBL/GenBank/DDBJ databases">
        <title>Genome sequencing of the rare red list fungi Hericium alpestre (H. flagellum).</title>
        <authorList>
            <person name="Buettner E."/>
            <person name="Kellner H."/>
        </authorList>
    </citation>
    <scope>NUCLEOTIDE SEQUENCE [LARGE SCALE GENOMIC DNA]</scope>
    <source>
        <strain evidence="4 5">DSM 108284</strain>
    </source>
</reference>
<organism evidence="4 5">
    <name type="scientific">Hericium alpestre</name>
    <dbReference type="NCBI Taxonomy" id="135208"/>
    <lineage>
        <taxon>Eukaryota</taxon>
        <taxon>Fungi</taxon>
        <taxon>Dikarya</taxon>
        <taxon>Basidiomycota</taxon>
        <taxon>Agaricomycotina</taxon>
        <taxon>Agaricomycetes</taxon>
        <taxon>Russulales</taxon>
        <taxon>Hericiaceae</taxon>
        <taxon>Hericium</taxon>
    </lineage>
</organism>
<dbReference type="InterPro" id="IPR008030">
    <property type="entry name" value="NmrA-like"/>
</dbReference>
<dbReference type="InterPro" id="IPR051609">
    <property type="entry name" value="NmrA/Isoflavone_reductase-like"/>
</dbReference>
<feature type="domain" description="NmrA-like" evidence="3">
    <location>
        <begin position="44"/>
        <end position="230"/>
    </location>
</feature>
<dbReference type="SUPFAM" id="SSF51735">
    <property type="entry name" value="NAD(P)-binding Rossmann-fold domains"/>
    <property type="match status" value="1"/>
</dbReference>
<evidence type="ECO:0000256" key="1">
    <source>
        <dbReference type="ARBA" id="ARBA00022857"/>
    </source>
</evidence>
<dbReference type="OrthoDB" id="9974981at2759"/>
<keyword evidence="2" id="KW-0560">Oxidoreductase</keyword>
<dbReference type="PANTHER" id="PTHR47706:SF9">
    <property type="entry name" value="NMRA-LIKE DOMAIN-CONTAINING PROTEIN-RELATED"/>
    <property type="match status" value="1"/>
</dbReference>
<protein>
    <recommendedName>
        <fullName evidence="3">NmrA-like domain-containing protein</fullName>
    </recommendedName>
</protein>
<comment type="caution">
    <text evidence="4">The sequence shown here is derived from an EMBL/GenBank/DDBJ whole genome shotgun (WGS) entry which is preliminary data.</text>
</comment>
<dbReference type="Pfam" id="PF05368">
    <property type="entry name" value="NmrA"/>
    <property type="match status" value="1"/>
</dbReference>
<evidence type="ECO:0000256" key="2">
    <source>
        <dbReference type="ARBA" id="ARBA00023002"/>
    </source>
</evidence>